<dbReference type="SUPFAM" id="SSF117916">
    <property type="entry name" value="Fe-S cluster assembly (FSCA) domain-like"/>
    <property type="match status" value="1"/>
</dbReference>
<feature type="domain" description="MIP18 family-like" evidence="1">
    <location>
        <begin position="13"/>
        <end position="87"/>
    </location>
</feature>
<dbReference type="Proteomes" id="UP000008221">
    <property type="component" value="Chromosome"/>
</dbReference>
<dbReference type="STRING" id="351607.Acel_0498"/>
<proteinExistence type="predicted"/>
<dbReference type="PANTHER" id="PTHR42831:SF1">
    <property type="entry name" value="FE-S PROTEIN MATURATION AUXILIARY FACTOR YITW"/>
    <property type="match status" value="1"/>
</dbReference>
<accession>A0LS61</accession>
<dbReference type="InterPro" id="IPR034904">
    <property type="entry name" value="FSCA_dom_sf"/>
</dbReference>
<keyword evidence="3" id="KW-1185">Reference proteome</keyword>
<gene>
    <name evidence="2" type="ordered locus">Acel_0498</name>
</gene>
<dbReference type="Pfam" id="PF01883">
    <property type="entry name" value="FeS_assembly_P"/>
    <property type="match status" value="1"/>
</dbReference>
<dbReference type="eggNOG" id="COG2151">
    <property type="taxonomic scope" value="Bacteria"/>
</dbReference>
<dbReference type="PANTHER" id="PTHR42831">
    <property type="entry name" value="FE-S PROTEIN MATURATION AUXILIARY FACTOR YITW"/>
    <property type="match status" value="1"/>
</dbReference>
<dbReference type="EMBL" id="CP000481">
    <property type="protein sequence ID" value="ABK52271.1"/>
    <property type="molecule type" value="Genomic_DNA"/>
</dbReference>
<dbReference type="AlphaFoldDB" id="A0LS61"/>
<organism evidence="2 3">
    <name type="scientific">Acidothermus cellulolyticus (strain ATCC 43068 / DSM 8971 / 11B)</name>
    <dbReference type="NCBI Taxonomy" id="351607"/>
    <lineage>
        <taxon>Bacteria</taxon>
        <taxon>Bacillati</taxon>
        <taxon>Actinomycetota</taxon>
        <taxon>Actinomycetes</taxon>
        <taxon>Acidothermales</taxon>
        <taxon>Acidothermaceae</taxon>
        <taxon>Acidothermus</taxon>
    </lineage>
</organism>
<evidence type="ECO:0000259" key="1">
    <source>
        <dbReference type="Pfam" id="PF01883"/>
    </source>
</evidence>
<dbReference type="OrthoDB" id="9805360at2"/>
<evidence type="ECO:0000313" key="3">
    <source>
        <dbReference type="Proteomes" id="UP000008221"/>
    </source>
</evidence>
<dbReference type="InParanoid" id="A0LS61"/>
<evidence type="ECO:0000313" key="2">
    <source>
        <dbReference type="EMBL" id="ABK52271.1"/>
    </source>
</evidence>
<name>A0LS61_ACIC1</name>
<dbReference type="HOGENOM" id="CLU_091588_2_2_11"/>
<protein>
    <recommendedName>
        <fullName evidence="1">MIP18 family-like domain-containing protein</fullName>
    </recommendedName>
</protein>
<dbReference type="RefSeq" id="WP_011719334.1">
    <property type="nucleotide sequence ID" value="NC_008578.1"/>
</dbReference>
<dbReference type="KEGG" id="ace:Acel_0498"/>
<dbReference type="Gene3D" id="3.30.300.130">
    <property type="entry name" value="Fe-S cluster assembly (FSCA)"/>
    <property type="match status" value="1"/>
</dbReference>
<sequence length="111" mass="12155">MDVTELVDGPPTEAKVIEMLRDVIDPEVGINIVDLGLLREVAVSPNGAVRVATTLTTPACPLGPYITEQIYGTLYQLPGIADLEVEIVWSPPWDPDRDMSEEAKRLLGWPT</sequence>
<reference evidence="2 3" key="1">
    <citation type="journal article" date="2009" name="Genome Res.">
        <title>Complete genome of the cellulolytic thermophile Acidothermus cellulolyticus 11B provides insights into its ecophysiological and evolutionary adaptations.</title>
        <authorList>
            <person name="Barabote R.D."/>
            <person name="Xie G."/>
            <person name="Leu D.H."/>
            <person name="Normand P."/>
            <person name="Necsulea A."/>
            <person name="Daubin V."/>
            <person name="Medigue C."/>
            <person name="Adney W.S."/>
            <person name="Xu X.C."/>
            <person name="Lapidus A."/>
            <person name="Parales R.E."/>
            <person name="Detter C."/>
            <person name="Pujic P."/>
            <person name="Bruce D."/>
            <person name="Lavire C."/>
            <person name="Challacombe J.F."/>
            <person name="Brettin T.S."/>
            <person name="Berry A.M."/>
        </authorList>
    </citation>
    <scope>NUCLEOTIDE SEQUENCE [LARGE SCALE GENOMIC DNA]</scope>
    <source>
        <strain evidence="3">ATCC 43068 / DSM 8971 / 11B</strain>
    </source>
</reference>
<dbReference type="InterPro" id="IPR002744">
    <property type="entry name" value="MIP18-like"/>
</dbReference>
<dbReference type="InterPro" id="IPR052339">
    <property type="entry name" value="Fe-S_Maturation_MIP18"/>
</dbReference>